<feature type="region of interest" description="Disordered" evidence="1">
    <location>
        <begin position="338"/>
        <end position="562"/>
    </location>
</feature>
<name>A0A3Q3B2T9_KRYMA</name>
<keyword evidence="3" id="KW-1185">Reference proteome</keyword>
<dbReference type="GO" id="GO:0070530">
    <property type="term" value="F:K63-linked polyubiquitin modification-dependent protein binding"/>
    <property type="evidence" value="ECO:0007669"/>
    <property type="project" value="InterPro"/>
</dbReference>
<feature type="compositionally biased region" description="Basic and acidic residues" evidence="1">
    <location>
        <begin position="710"/>
        <end position="725"/>
    </location>
</feature>
<feature type="compositionally biased region" description="Pro residues" evidence="1">
    <location>
        <begin position="605"/>
        <end position="615"/>
    </location>
</feature>
<dbReference type="GO" id="GO:0006302">
    <property type="term" value="P:double-strand break repair"/>
    <property type="evidence" value="ECO:0007669"/>
    <property type="project" value="InterPro"/>
</dbReference>
<feature type="compositionally biased region" description="Acidic residues" evidence="1">
    <location>
        <begin position="726"/>
        <end position="736"/>
    </location>
</feature>
<dbReference type="InterPro" id="IPR038868">
    <property type="entry name" value="RAP80"/>
</dbReference>
<evidence type="ECO:0000256" key="1">
    <source>
        <dbReference type="SAM" id="MobiDB-lite"/>
    </source>
</evidence>
<dbReference type="OrthoDB" id="7536094at2759"/>
<dbReference type="GeneID" id="108243583"/>
<dbReference type="RefSeq" id="XP_017284627.1">
    <property type="nucleotide sequence ID" value="XM_017429138.3"/>
</dbReference>
<protein>
    <submittedName>
        <fullName evidence="2">Ubiquitin interaction motif containing 1</fullName>
    </submittedName>
</protein>
<feature type="region of interest" description="Disordered" evidence="1">
    <location>
        <begin position="598"/>
        <end position="776"/>
    </location>
</feature>
<feature type="compositionally biased region" description="Basic and acidic residues" evidence="1">
    <location>
        <begin position="312"/>
        <end position="322"/>
    </location>
</feature>
<feature type="compositionally biased region" description="Acidic residues" evidence="1">
    <location>
        <begin position="668"/>
        <end position="677"/>
    </location>
</feature>
<dbReference type="GO" id="GO:0042393">
    <property type="term" value="F:histone binding"/>
    <property type="evidence" value="ECO:0007669"/>
    <property type="project" value="TreeGrafter"/>
</dbReference>
<feature type="compositionally biased region" description="Polar residues" evidence="1">
    <location>
        <begin position="214"/>
        <end position="228"/>
    </location>
</feature>
<dbReference type="PANTHER" id="PTHR15932:SF2">
    <property type="entry name" value="BRCA1-A COMPLEX SUBUNIT RAP80"/>
    <property type="match status" value="1"/>
</dbReference>
<feature type="region of interest" description="Disordered" evidence="1">
    <location>
        <begin position="185"/>
        <end position="228"/>
    </location>
</feature>
<dbReference type="STRING" id="37003.ENSKMAP00000018304"/>
<feature type="compositionally biased region" description="Polar residues" evidence="1">
    <location>
        <begin position="456"/>
        <end position="465"/>
    </location>
</feature>
<feature type="compositionally biased region" description="Low complexity" evidence="1">
    <location>
        <begin position="339"/>
        <end position="370"/>
    </location>
</feature>
<feature type="compositionally biased region" description="Basic and acidic residues" evidence="1">
    <location>
        <begin position="48"/>
        <end position="58"/>
    </location>
</feature>
<feature type="region of interest" description="Disordered" evidence="1">
    <location>
        <begin position="1"/>
        <end position="70"/>
    </location>
</feature>
<accession>A0A3Q3B2T9</accession>
<evidence type="ECO:0000313" key="2">
    <source>
        <dbReference type="Ensembl" id="ENSKMAP00000018304.1"/>
    </source>
</evidence>
<evidence type="ECO:0000313" key="3">
    <source>
        <dbReference type="Proteomes" id="UP000264800"/>
    </source>
</evidence>
<feature type="compositionally biased region" description="Polar residues" evidence="1">
    <location>
        <begin position="745"/>
        <end position="758"/>
    </location>
</feature>
<feature type="compositionally biased region" description="Basic and acidic residues" evidence="1">
    <location>
        <begin position="443"/>
        <end position="455"/>
    </location>
</feature>
<dbReference type="AlphaFoldDB" id="A0A3Q3B2T9"/>
<feature type="compositionally biased region" description="Polar residues" evidence="1">
    <location>
        <begin position="9"/>
        <end position="20"/>
    </location>
</feature>
<dbReference type="GeneTree" id="ENSGT00390000007635"/>
<dbReference type="Gene3D" id="6.10.250.1800">
    <property type="match status" value="1"/>
</dbReference>
<sequence>MALRKQQVKHISSDSQQMDENTQEDDSATDRDTGDELSSLLLSTSATRETRWREQDNKAKHKAVSSEMTEEEMMDLALRLSEREASVSALQRQQEEEAVMKAIQESMVGQTQPGLTSQKKTLLADASLRLSTRRKLSYSNGVRMSAVDQGVPEDGRTSESDLNLEAKEAGDEKIPCIRKRKRKAGSPLLEMPDLSQSQNSPCRFEPSSAALDSPRSSDSTQIDDSQLQKSPVFPLTSCSAAVHINRLSQNLVETCRSSGFVLCSQDSWAPTELRSPTFPRSNPISCPKSPVFSETRQGDIGQVERSPASDRNGQHETDPSACKLHDCENSEFVFSSQESLSPSVRSPRSKSPVFPKSPKTSKLPPSASPSFLSQTEENNERSLSPVFGVTEPRLRIHTSEEKRSAGSSGSELRGPDSEEKFNSEEKTKSDGCLVDQLNICPPEPEKLNKKSEDWSSSKTQLTSDMTLVWSDEDEDDNTPVGSPSPVFPEEKPLHQADGQAASLTQEAAASQGKTRSGCRTQISTTEEESHPISRQEEDCRASSPPGESSGGPTVHYYWGVPFCPQGLDPDTYTQVILAQMEVYQASLKRAQRSLLRKAEWGGPIQPQPEKSPSPEAPDKSPQLQVPRRKGLRLRARKINEAAEEEERKEEEDEQQENKEEEKNRSDEEQMDTDDCDVCPETQLSSTDTPDLTVLTDADAEPFPKSPELPEAERILQHTSAIRDKPQEEEEEEEEAMDANVKTKENVSGWSGDGRSQTVGEEADVQEDVEEMKRSASPELQLAVVPRSPDSSVDCPICQASFPVNEIELHAAYCDGEVAVVGERRPDGDSFQESVKLRRKRIRRAERTAEGINDSDICSNQERCYICHKAVPLREYSRHTELCIHGRTSRPKGNLLSALEQTESRGSDAGPSGSKVQPEAVIDLRDDDDDDGEEEAASAFRISDSPIRSFTSISEATGCLIDFRKQHRTKKPSQRRR</sequence>
<dbReference type="GO" id="GO:0070531">
    <property type="term" value="C:BRCA1-A complex"/>
    <property type="evidence" value="ECO:0007669"/>
    <property type="project" value="InterPro"/>
</dbReference>
<feature type="compositionally biased region" description="Polar residues" evidence="1">
    <location>
        <begin position="501"/>
        <end position="524"/>
    </location>
</feature>
<dbReference type="CTD" id="51720"/>
<feature type="compositionally biased region" description="Basic and acidic residues" evidence="1">
    <location>
        <begin position="392"/>
        <end position="404"/>
    </location>
</feature>
<reference evidence="2" key="1">
    <citation type="submission" date="2025-08" db="UniProtKB">
        <authorList>
            <consortium name="Ensembl"/>
        </authorList>
    </citation>
    <scope>IDENTIFICATION</scope>
</reference>
<dbReference type="Proteomes" id="UP000264800">
    <property type="component" value="Unplaced"/>
</dbReference>
<feature type="compositionally biased region" description="Acidic residues" evidence="1">
    <location>
        <begin position="760"/>
        <end position="769"/>
    </location>
</feature>
<feature type="compositionally biased region" description="Basic and acidic residues" evidence="1">
    <location>
        <begin position="413"/>
        <end position="429"/>
    </location>
</feature>
<feature type="region of interest" description="Disordered" evidence="1">
    <location>
        <begin position="272"/>
        <end position="322"/>
    </location>
</feature>
<dbReference type="OMA" id="PVTEIEM"/>
<feature type="compositionally biased region" description="Acidic residues" evidence="1">
    <location>
        <begin position="641"/>
        <end position="654"/>
    </location>
</feature>
<feature type="compositionally biased region" description="Basic and acidic residues" evidence="1">
    <location>
        <begin position="527"/>
        <end position="540"/>
    </location>
</feature>
<dbReference type="CDD" id="cd20912">
    <property type="entry name" value="AIR_RAP80-like"/>
    <property type="match status" value="1"/>
</dbReference>
<dbReference type="KEGG" id="kmr:108243583"/>
<feature type="compositionally biased region" description="Basic residues" evidence="1">
    <location>
        <begin position="626"/>
        <end position="636"/>
    </location>
</feature>
<feature type="compositionally biased region" description="Acidic residues" evidence="1">
    <location>
        <begin position="924"/>
        <end position="935"/>
    </location>
</feature>
<feature type="compositionally biased region" description="Low complexity" evidence="1">
    <location>
        <begin position="542"/>
        <end position="552"/>
    </location>
</feature>
<organism evidence="2 3">
    <name type="scientific">Kryptolebias marmoratus</name>
    <name type="common">Mangrove killifish</name>
    <name type="synonym">Rivulus marmoratus</name>
    <dbReference type="NCBI Taxonomy" id="37003"/>
    <lineage>
        <taxon>Eukaryota</taxon>
        <taxon>Metazoa</taxon>
        <taxon>Chordata</taxon>
        <taxon>Craniata</taxon>
        <taxon>Vertebrata</taxon>
        <taxon>Euteleostomi</taxon>
        <taxon>Actinopterygii</taxon>
        <taxon>Neopterygii</taxon>
        <taxon>Teleostei</taxon>
        <taxon>Neoteleostei</taxon>
        <taxon>Acanthomorphata</taxon>
        <taxon>Ovalentaria</taxon>
        <taxon>Atherinomorphae</taxon>
        <taxon>Cyprinodontiformes</taxon>
        <taxon>Rivulidae</taxon>
        <taxon>Kryptolebias</taxon>
    </lineage>
</organism>
<feature type="region of interest" description="Disordered" evidence="1">
    <location>
        <begin position="139"/>
        <end position="161"/>
    </location>
</feature>
<proteinExistence type="predicted"/>
<dbReference type="PANTHER" id="PTHR15932">
    <property type="entry name" value="UBIQUITIN INTERACTION MOTIF-CONTAINING PROTEIN 1"/>
    <property type="match status" value="1"/>
</dbReference>
<dbReference type="Ensembl" id="ENSKMAT00000018556.1">
    <property type="protein sequence ID" value="ENSKMAP00000018304.1"/>
    <property type="gene ID" value="ENSKMAG00000013629.1"/>
</dbReference>
<reference evidence="2" key="2">
    <citation type="submission" date="2025-09" db="UniProtKB">
        <authorList>
            <consortium name="Ensembl"/>
        </authorList>
    </citation>
    <scope>IDENTIFICATION</scope>
</reference>
<dbReference type="GO" id="GO:0045739">
    <property type="term" value="P:positive regulation of DNA repair"/>
    <property type="evidence" value="ECO:0007669"/>
    <property type="project" value="TreeGrafter"/>
</dbReference>
<feature type="region of interest" description="Disordered" evidence="1">
    <location>
        <begin position="900"/>
        <end position="940"/>
    </location>
</feature>
<feature type="compositionally biased region" description="Basic and acidic residues" evidence="1">
    <location>
        <begin position="655"/>
        <end position="667"/>
    </location>
</feature>